<evidence type="ECO:0000259" key="21">
    <source>
        <dbReference type="Pfam" id="PF01764"/>
    </source>
</evidence>
<comment type="function">
    <text evidence="17">Lipase which is essential for lysis of subvacuolar cytoplasm to vacuole targeted bodies and intravacuolar autophagic bodies. Involved in the lysis of intravacuolar multivesicular body (MVB) vesicles. The intravacuolar membrane disintegration by ATG15 is critical to life span extension.</text>
</comment>
<evidence type="ECO:0000256" key="14">
    <source>
        <dbReference type="ARBA" id="ARBA00023098"/>
    </source>
</evidence>
<dbReference type="AlphaFoldDB" id="A0AAD4C207"/>
<dbReference type="GO" id="GO:0034727">
    <property type="term" value="P:piecemeal microautophagy of the nucleus"/>
    <property type="evidence" value="ECO:0007669"/>
    <property type="project" value="TreeGrafter"/>
</dbReference>
<evidence type="ECO:0000256" key="10">
    <source>
        <dbReference type="ARBA" id="ARBA00022963"/>
    </source>
</evidence>
<evidence type="ECO:0000256" key="19">
    <source>
        <dbReference type="SAM" id="MobiDB-lite"/>
    </source>
</evidence>
<dbReference type="InterPro" id="IPR029058">
    <property type="entry name" value="AB_hydrolase_fold"/>
</dbReference>
<evidence type="ECO:0000256" key="17">
    <source>
        <dbReference type="ARBA" id="ARBA00024663"/>
    </source>
</evidence>
<evidence type="ECO:0000256" key="20">
    <source>
        <dbReference type="SAM" id="SignalP"/>
    </source>
</evidence>
<evidence type="ECO:0000256" key="8">
    <source>
        <dbReference type="ARBA" id="ARBA00022753"/>
    </source>
</evidence>
<keyword evidence="16" id="KW-0325">Glycoprotein</keyword>
<feature type="chain" id="PRO_5042022134" description="triacylglycerol lipase" evidence="20">
    <location>
        <begin position="26"/>
        <end position="356"/>
    </location>
</feature>
<comment type="similarity">
    <text evidence="4">Belongs to the AB hydrolase superfamily. Lipase family.</text>
</comment>
<protein>
    <recommendedName>
        <fullName evidence="6">triacylglycerol lipase</fullName>
        <ecNumber evidence="6">3.1.1.3</ecNumber>
    </recommendedName>
    <alternativeName>
        <fullName evidence="18">Autophagy-related protein 15</fullName>
    </alternativeName>
</protein>
<dbReference type="PANTHER" id="PTHR47175">
    <property type="entry name" value="LIPASE ATG15-RELATED"/>
    <property type="match status" value="1"/>
</dbReference>
<dbReference type="GO" id="GO:0046461">
    <property type="term" value="P:neutral lipid catabolic process"/>
    <property type="evidence" value="ECO:0007669"/>
    <property type="project" value="TreeGrafter"/>
</dbReference>
<keyword evidence="12" id="KW-1133">Transmembrane helix</keyword>
<comment type="caution">
    <text evidence="22">The sequence shown here is derived from an EMBL/GenBank/DDBJ whole genome shotgun (WGS) entry which is preliminary data.</text>
</comment>
<keyword evidence="8" id="KW-0967">Endosome</keyword>
<dbReference type="InterPro" id="IPR050805">
    <property type="entry name" value="ATG15_Lipase"/>
</dbReference>
<feature type="signal peptide" evidence="20">
    <location>
        <begin position="1"/>
        <end position="25"/>
    </location>
</feature>
<keyword evidence="9" id="KW-0378">Hydrolase</keyword>
<evidence type="ECO:0000256" key="3">
    <source>
        <dbReference type="ARBA" id="ARBA00004343"/>
    </source>
</evidence>
<evidence type="ECO:0000256" key="5">
    <source>
        <dbReference type="ARBA" id="ARBA00011137"/>
    </source>
</evidence>
<accession>A0AAD4C207</accession>
<dbReference type="GO" id="GO:0032585">
    <property type="term" value="C:multivesicular body membrane"/>
    <property type="evidence" value="ECO:0007669"/>
    <property type="project" value="UniProtKB-SubCell"/>
</dbReference>
<keyword evidence="10" id="KW-0442">Lipid degradation</keyword>
<dbReference type="GO" id="GO:0004806">
    <property type="term" value="F:triacylglycerol lipase activity"/>
    <property type="evidence" value="ECO:0007669"/>
    <property type="project" value="UniProtKB-EC"/>
</dbReference>
<evidence type="ECO:0000256" key="2">
    <source>
        <dbReference type="ARBA" id="ARBA00004270"/>
    </source>
</evidence>
<feature type="domain" description="Fungal lipase-type" evidence="21">
    <location>
        <begin position="191"/>
        <end position="217"/>
    </location>
</feature>
<evidence type="ECO:0000256" key="4">
    <source>
        <dbReference type="ARBA" id="ARBA00010701"/>
    </source>
</evidence>
<evidence type="ECO:0000313" key="23">
    <source>
        <dbReference type="Proteomes" id="UP001194468"/>
    </source>
</evidence>
<keyword evidence="15" id="KW-0472">Membrane</keyword>
<dbReference type="GO" id="GO:0005775">
    <property type="term" value="C:vacuolar lumen"/>
    <property type="evidence" value="ECO:0007669"/>
    <property type="project" value="TreeGrafter"/>
</dbReference>
<evidence type="ECO:0000256" key="9">
    <source>
        <dbReference type="ARBA" id="ARBA00022801"/>
    </source>
</evidence>
<evidence type="ECO:0000256" key="6">
    <source>
        <dbReference type="ARBA" id="ARBA00013279"/>
    </source>
</evidence>
<dbReference type="InterPro" id="IPR002921">
    <property type="entry name" value="Fungal_lipase-type"/>
</dbReference>
<comment type="catalytic activity">
    <reaction evidence="1">
        <text>a triacylglycerol + H2O = a diacylglycerol + a fatty acid + H(+)</text>
        <dbReference type="Rhea" id="RHEA:12044"/>
        <dbReference type="ChEBI" id="CHEBI:15377"/>
        <dbReference type="ChEBI" id="CHEBI:15378"/>
        <dbReference type="ChEBI" id="CHEBI:17855"/>
        <dbReference type="ChEBI" id="CHEBI:18035"/>
        <dbReference type="ChEBI" id="CHEBI:28868"/>
        <dbReference type="EC" id="3.1.1.3"/>
    </reaction>
</comment>
<evidence type="ECO:0000256" key="12">
    <source>
        <dbReference type="ARBA" id="ARBA00022989"/>
    </source>
</evidence>
<evidence type="ECO:0000256" key="16">
    <source>
        <dbReference type="ARBA" id="ARBA00023180"/>
    </source>
</evidence>
<dbReference type="GO" id="GO:0006660">
    <property type="term" value="P:phosphatidylserine catabolic process"/>
    <property type="evidence" value="ECO:0007669"/>
    <property type="project" value="TreeGrafter"/>
</dbReference>
<evidence type="ECO:0000313" key="22">
    <source>
        <dbReference type="EMBL" id="KAF8446347.1"/>
    </source>
</evidence>
<proteinExistence type="inferred from homology"/>
<evidence type="ECO:0000256" key="1">
    <source>
        <dbReference type="ARBA" id="ARBA00001024"/>
    </source>
</evidence>
<dbReference type="Pfam" id="PF01764">
    <property type="entry name" value="Lipase_3"/>
    <property type="match status" value="1"/>
</dbReference>
<dbReference type="EC" id="3.1.1.3" evidence="6"/>
<dbReference type="PANTHER" id="PTHR47175:SF2">
    <property type="entry name" value="LIPASE ATG15-RELATED"/>
    <property type="match status" value="1"/>
</dbReference>
<dbReference type="EMBL" id="WHUW01000005">
    <property type="protein sequence ID" value="KAF8446347.1"/>
    <property type="molecule type" value="Genomic_DNA"/>
</dbReference>
<organism evidence="22 23">
    <name type="scientific">Boletus edulis BED1</name>
    <dbReference type="NCBI Taxonomy" id="1328754"/>
    <lineage>
        <taxon>Eukaryota</taxon>
        <taxon>Fungi</taxon>
        <taxon>Dikarya</taxon>
        <taxon>Basidiomycota</taxon>
        <taxon>Agaricomycotina</taxon>
        <taxon>Agaricomycetes</taxon>
        <taxon>Agaricomycetidae</taxon>
        <taxon>Boletales</taxon>
        <taxon>Boletineae</taxon>
        <taxon>Boletaceae</taxon>
        <taxon>Boletoideae</taxon>
        <taxon>Boletus</taxon>
    </lineage>
</organism>
<keyword evidence="23" id="KW-1185">Reference proteome</keyword>
<evidence type="ECO:0000256" key="11">
    <source>
        <dbReference type="ARBA" id="ARBA00022968"/>
    </source>
</evidence>
<evidence type="ECO:0000256" key="15">
    <source>
        <dbReference type="ARBA" id="ARBA00023136"/>
    </source>
</evidence>
<dbReference type="GO" id="GO:0004620">
    <property type="term" value="F:phospholipase activity"/>
    <property type="evidence" value="ECO:0007669"/>
    <property type="project" value="TreeGrafter"/>
</dbReference>
<feature type="region of interest" description="Disordered" evidence="19">
    <location>
        <begin position="324"/>
        <end position="343"/>
    </location>
</feature>
<comment type="subunit">
    <text evidence="5">Binds to both phosphatidylinositol (PI) and phosphatidylinositol 3,5-bisphosphate (PIP2).</text>
</comment>
<keyword evidence="14" id="KW-0443">Lipid metabolism</keyword>
<keyword evidence="13" id="KW-0072">Autophagy</keyword>
<dbReference type="Proteomes" id="UP001194468">
    <property type="component" value="Unassembled WGS sequence"/>
</dbReference>
<reference evidence="22" key="2">
    <citation type="journal article" date="2020" name="Nat. Commun.">
        <title>Large-scale genome sequencing of mycorrhizal fungi provides insights into the early evolution of symbiotic traits.</title>
        <authorList>
            <person name="Miyauchi S."/>
            <person name="Kiss E."/>
            <person name="Kuo A."/>
            <person name="Drula E."/>
            <person name="Kohler A."/>
            <person name="Sanchez-Garcia M."/>
            <person name="Morin E."/>
            <person name="Andreopoulos B."/>
            <person name="Barry K.W."/>
            <person name="Bonito G."/>
            <person name="Buee M."/>
            <person name="Carver A."/>
            <person name="Chen C."/>
            <person name="Cichocki N."/>
            <person name="Clum A."/>
            <person name="Culley D."/>
            <person name="Crous P.W."/>
            <person name="Fauchery L."/>
            <person name="Girlanda M."/>
            <person name="Hayes R.D."/>
            <person name="Keri Z."/>
            <person name="LaButti K."/>
            <person name="Lipzen A."/>
            <person name="Lombard V."/>
            <person name="Magnuson J."/>
            <person name="Maillard F."/>
            <person name="Murat C."/>
            <person name="Nolan M."/>
            <person name="Ohm R.A."/>
            <person name="Pangilinan J."/>
            <person name="Pereira M.F."/>
            <person name="Perotto S."/>
            <person name="Peter M."/>
            <person name="Pfister S."/>
            <person name="Riley R."/>
            <person name="Sitrit Y."/>
            <person name="Stielow J.B."/>
            <person name="Szollosi G."/>
            <person name="Zifcakova L."/>
            <person name="Stursova M."/>
            <person name="Spatafora J.W."/>
            <person name="Tedersoo L."/>
            <person name="Vaario L.M."/>
            <person name="Yamada A."/>
            <person name="Yan M."/>
            <person name="Wang P."/>
            <person name="Xu J."/>
            <person name="Bruns T."/>
            <person name="Baldrian P."/>
            <person name="Vilgalys R."/>
            <person name="Dunand C."/>
            <person name="Henrissat B."/>
            <person name="Grigoriev I.V."/>
            <person name="Hibbett D."/>
            <person name="Nagy L.G."/>
            <person name="Martin F.M."/>
        </authorList>
    </citation>
    <scope>NUCLEOTIDE SEQUENCE</scope>
    <source>
        <strain evidence="22">BED1</strain>
    </source>
</reference>
<sequence>MHTFALGIITIASVIQLSSSPNVTAAPTLLQFHLSPIRCNRDSWQCRYGPTTPPLRLLAPTAFHPTLSLRAVPTTVYKPSSYEELQHARWRSWSEPVEWIETQVLGPAVMDRHLAQHARMAANAYQLPWKDSWYELDPTWNTNASFPFGWDSDENGFRDFIFRFRDNVPTSKKDKLNDNLLFSCCPLVNDLRFRFPHADVWLVGHSLGGSLASLLGSTFGLPVVAFQAPGERMAAHRLHLPLPPSSPGLDLPRVPITHVYHNADPIPQGACTCQASNSPQLQYQCHLMLGSTFNEVPRLQFRDQKASSFPVVVLIMLATQGQKHTAADSSDEEQGRVQEQDNVPIGDEDFVKPVCY</sequence>
<dbReference type="SUPFAM" id="SSF53474">
    <property type="entry name" value="alpha/beta-Hydrolases"/>
    <property type="match status" value="1"/>
</dbReference>
<name>A0AAD4C207_BOLED</name>
<keyword evidence="11" id="KW-0735">Signal-anchor</keyword>
<keyword evidence="7" id="KW-0812">Transmembrane</keyword>
<dbReference type="GO" id="GO:0034496">
    <property type="term" value="P:multivesicular body membrane disassembly"/>
    <property type="evidence" value="ECO:0007669"/>
    <property type="project" value="TreeGrafter"/>
</dbReference>
<gene>
    <name evidence="22" type="ORF">L210DRAFT_3610815</name>
</gene>
<dbReference type="Gene3D" id="3.40.50.1820">
    <property type="entry name" value="alpha/beta hydrolase"/>
    <property type="match status" value="1"/>
</dbReference>
<keyword evidence="20" id="KW-0732">Signal</keyword>
<evidence type="ECO:0000256" key="18">
    <source>
        <dbReference type="ARBA" id="ARBA00029828"/>
    </source>
</evidence>
<comment type="subcellular location">
    <subcellularLocation>
        <location evidence="3">Endosome</location>
        <location evidence="3">Multivesicular body membrane</location>
        <topology evidence="3">Single-pass type II membrane protein</topology>
    </subcellularLocation>
    <subcellularLocation>
        <location evidence="2">Prevacuolar compartment membrane</location>
        <topology evidence="2">Single-pass type II membrane protein</topology>
    </subcellularLocation>
</comment>
<evidence type="ECO:0000256" key="13">
    <source>
        <dbReference type="ARBA" id="ARBA00023006"/>
    </source>
</evidence>
<reference evidence="22" key="1">
    <citation type="submission" date="2019-10" db="EMBL/GenBank/DDBJ databases">
        <authorList>
            <consortium name="DOE Joint Genome Institute"/>
            <person name="Kuo A."/>
            <person name="Miyauchi S."/>
            <person name="Kiss E."/>
            <person name="Drula E."/>
            <person name="Kohler A."/>
            <person name="Sanchez-Garcia M."/>
            <person name="Andreopoulos B."/>
            <person name="Barry K.W."/>
            <person name="Bonito G."/>
            <person name="Buee M."/>
            <person name="Carver A."/>
            <person name="Chen C."/>
            <person name="Cichocki N."/>
            <person name="Clum A."/>
            <person name="Culley D."/>
            <person name="Crous P.W."/>
            <person name="Fauchery L."/>
            <person name="Girlanda M."/>
            <person name="Hayes R."/>
            <person name="Keri Z."/>
            <person name="LaButti K."/>
            <person name="Lipzen A."/>
            <person name="Lombard V."/>
            <person name="Magnuson J."/>
            <person name="Maillard F."/>
            <person name="Morin E."/>
            <person name="Murat C."/>
            <person name="Nolan M."/>
            <person name="Ohm R."/>
            <person name="Pangilinan J."/>
            <person name="Pereira M."/>
            <person name="Perotto S."/>
            <person name="Peter M."/>
            <person name="Riley R."/>
            <person name="Sitrit Y."/>
            <person name="Stielow B."/>
            <person name="Szollosi G."/>
            <person name="Zifcakova L."/>
            <person name="Stursova M."/>
            <person name="Spatafora J.W."/>
            <person name="Tedersoo L."/>
            <person name="Vaario L.-M."/>
            <person name="Yamada A."/>
            <person name="Yan M."/>
            <person name="Wang P."/>
            <person name="Xu J."/>
            <person name="Bruns T."/>
            <person name="Baldrian P."/>
            <person name="Vilgalys R."/>
            <person name="Henrissat B."/>
            <person name="Grigoriev I.V."/>
            <person name="Hibbett D."/>
            <person name="Nagy L.G."/>
            <person name="Martin F.M."/>
        </authorList>
    </citation>
    <scope>NUCLEOTIDE SEQUENCE</scope>
    <source>
        <strain evidence="22">BED1</strain>
    </source>
</reference>
<evidence type="ECO:0000256" key="7">
    <source>
        <dbReference type="ARBA" id="ARBA00022692"/>
    </source>
</evidence>